<evidence type="ECO:0000259" key="1">
    <source>
        <dbReference type="PROSITE" id="PS50883"/>
    </source>
</evidence>
<dbReference type="InterPro" id="IPR035919">
    <property type="entry name" value="EAL_sf"/>
</dbReference>
<feature type="non-terminal residue" evidence="2">
    <location>
        <position position="105"/>
    </location>
</feature>
<feature type="domain" description="EAL" evidence="1">
    <location>
        <begin position="5"/>
        <end position="105"/>
    </location>
</feature>
<evidence type="ECO:0000313" key="2">
    <source>
        <dbReference type="EMBL" id="RCI69072.1"/>
    </source>
</evidence>
<dbReference type="InterPro" id="IPR050706">
    <property type="entry name" value="Cyclic-di-GMP_PDE-like"/>
</dbReference>
<dbReference type="Proteomes" id="UP000253594">
    <property type="component" value="Unassembled WGS sequence"/>
</dbReference>
<sequence>AAAQRGDVIAILQQALETNSFRLLFQPVISLRGDSHENYEVLLRLLNPQGQEVPPAEFLHAAKEAGLAEKIDRWVILNSIKLLAEHRAKGHQTKLFVHLSSASLQ</sequence>
<dbReference type="Pfam" id="PF00563">
    <property type="entry name" value="EAL"/>
    <property type="match status" value="1"/>
</dbReference>
<dbReference type="InterPro" id="IPR001633">
    <property type="entry name" value="EAL_dom"/>
</dbReference>
<proteinExistence type="predicted"/>
<comment type="caution">
    <text evidence="2">The sequence shown here is derived from an EMBL/GenBank/DDBJ whole genome shotgun (WGS) entry which is preliminary data.</text>
</comment>
<dbReference type="Gene3D" id="3.20.20.450">
    <property type="entry name" value="EAL domain"/>
    <property type="match status" value="1"/>
</dbReference>
<reference evidence="2 3" key="1">
    <citation type="submission" date="2018-07" db="EMBL/GenBank/DDBJ databases">
        <title>Mechanisms of high-level aminoglycoside resistance among Gram-negative pathogens in Brazil.</title>
        <authorList>
            <person name="Ballaben A.S."/>
            <person name="Darini A.L.C."/>
            <person name="Doi Y."/>
        </authorList>
    </citation>
    <scope>NUCLEOTIDE SEQUENCE [LARGE SCALE GENOMIC DNA]</scope>
    <source>
        <strain evidence="2 3">B2-305</strain>
    </source>
</reference>
<feature type="non-terminal residue" evidence="2">
    <location>
        <position position="1"/>
    </location>
</feature>
<accession>A0A367LVF0</accession>
<dbReference type="PROSITE" id="PS50883">
    <property type="entry name" value="EAL"/>
    <property type="match status" value="1"/>
</dbReference>
<dbReference type="SUPFAM" id="SSF141868">
    <property type="entry name" value="EAL domain-like"/>
    <property type="match status" value="1"/>
</dbReference>
<protein>
    <submittedName>
        <fullName evidence="2">EAL domain-containing protein</fullName>
    </submittedName>
</protein>
<dbReference type="AlphaFoldDB" id="A0A367LVF0"/>
<dbReference type="PANTHER" id="PTHR33121">
    <property type="entry name" value="CYCLIC DI-GMP PHOSPHODIESTERASE PDEF"/>
    <property type="match status" value="1"/>
</dbReference>
<dbReference type="CDD" id="cd01948">
    <property type="entry name" value="EAL"/>
    <property type="match status" value="1"/>
</dbReference>
<organism evidence="2 3">
    <name type="scientific">Pseudomonas aeruginosa</name>
    <dbReference type="NCBI Taxonomy" id="287"/>
    <lineage>
        <taxon>Bacteria</taxon>
        <taxon>Pseudomonadati</taxon>
        <taxon>Pseudomonadota</taxon>
        <taxon>Gammaproteobacteria</taxon>
        <taxon>Pseudomonadales</taxon>
        <taxon>Pseudomonadaceae</taxon>
        <taxon>Pseudomonas</taxon>
    </lineage>
</organism>
<dbReference type="PANTHER" id="PTHR33121:SF23">
    <property type="entry name" value="CYCLIC DI-GMP PHOSPHODIESTERASE PDEB"/>
    <property type="match status" value="1"/>
</dbReference>
<gene>
    <name evidence="2" type="ORF">DT376_41895</name>
</gene>
<dbReference type="EMBL" id="QORE01003462">
    <property type="protein sequence ID" value="RCI69072.1"/>
    <property type="molecule type" value="Genomic_DNA"/>
</dbReference>
<name>A0A367LVF0_PSEAI</name>
<dbReference type="GO" id="GO:0071111">
    <property type="term" value="F:cyclic-guanylate-specific phosphodiesterase activity"/>
    <property type="evidence" value="ECO:0007669"/>
    <property type="project" value="InterPro"/>
</dbReference>
<evidence type="ECO:0000313" key="3">
    <source>
        <dbReference type="Proteomes" id="UP000253594"/>
    </source>
</evidence>